<accession>A0A830HK15</accession>
<organism evidence="7 8">
    <name type="scientific">Pycnococcus provasolii</name>
    <dbReference type="NCBI Taxonomy" id="41880"/>
    <lineage>
        <taxon>Eukaryota</taxon>
        <taxon>Viridiplantae</taxon>
        <taxon>Chlorophyta</taxon>
        <taxon>Pseudoscourfieldiophyceae</taxon>
        <taxon>Pseudoscourfieldiales</taxon>
        <taxon>Pycnococcaceae</taxon>
        <taxon>Pycnococcus</taxon>
    </lineage>
</organism>
<dbReference type="AlphaFoldDB" id="A0A830HK15"/>
<evidence type="ECO:0000313" key="8">
    <source>
        <dbReference type="Proteomes" id="UP000660262"/>
    </source>
</evidence>
<name>A0A830HK15_9CHLO</name>
<protein>
    <recommendedName>
        <fullName evidence="6">J domain-containing protein</fullName>
    </recommendedName>
</protein>
<gene>
    <name evidence="7" type="ORF">PPROV_000596000</name>
</gene>
<dbReference type="Proteomes" id="UP000660262">
    <property type="component" value="Unassembled WGS sequence"/>
</dbReference>
<dbReference type="InterPro" id="IPR019775">
    <property type="entry name" value="WD40_repeat_CS"/>
</dbReference>
<feature type="repeat" description="WD" evidence="3">
    <location>
        <begin position="436"/>
        <end position="477"/>
    </location>
</feature>
<dbReference type="InterPro" id="IPR001623">
    <property type="entry name" value="DnaJ_domain"/>
</dbReference>
<feature type="domain" description="J" evidence="6">
    <location>
        <begin position="14"/>
        <end position="139"/>
    </location>
</feature>
<evidence type="ECO:0000259" key="6">
    <source>
        <dbReference type="PROSITE" id="PS50076"/>
    </source>
</evidence>
<feature type="repeat" description="WD" evidence="3">
    <location>
        <begin position="616"/>
        <end position="650"/>
    </location>
</feature>
<evidence type="ECO:0000256" key="2">
    <source>
        <dbReference type="ARBA" id="ARBA00022737"/>
    </source>
</evidence>
<dbReference type="Gene3D" id="2.130.10.10">
    <property type="entry name" value="YVTN repeat-like/Quinoprotein amine dehydrogenase"/>
    <property type="match status" value="3"/>
</dbReference>
<dbReference type="InterPro" id="IPR011990">
    <property type="entry name" value="TPR-like_helical_dom_sf"/>
</dbReference>
<dbReference type="Pfam" id="PF13181">
    <property type="entry name" value="TPR_8"/>
    <property type="match status" value="1"/>
</dbReference>
<dbReference type="Gene3D" id="1.25.40.10">
    <property type="entry name" value="Tetratricopeptide repeat domain"/>
    <property type="match status" value="1"/>
</dbReference>
<feature type="region of interest" description="Disordered" evidence="5">
    <location>
        <begin position="43"/>
        <end position="92"/>
    </location>
</feature>
<evidence type="ECO:0000256" key="1">
    <source>
        <dbReference type="ARBA" id="ARBA00022574"/>
    </source>
</evidence>
<feature type="region of interest" description="Disordered" evidence="5">
    <location>
        <begin position="124"/>
        <end position="145"/>
    </location>
</feature>
<keyword evidence="4" id="KW-0802">TPR repeat</keyword>
<dbReference type="InterPro" id="IPR036322">
    <property type="entry name" value="WD40_repeat_dom_sf"/>
</dbReference>
<dbReference type="Gene3D" id="1.10.287.110">
    <property type="entry name" value="DnaJ domain"/>
    <property type="match status" value="1"/>
</dbReference>
<dbReference type="OrthoDB" id="515143at2759"/>
<comment type="caution">
    <text evidence="7">The sequence shown here is derived from an EMBL/GenBank/DDBJ whole genome shotgun (WGS) entry which is preliminary data.</text>
</comment>
<evidence type="ECO:0000256" key="3">
    <source>
        <dbReference type="PROSITE-ProRule" id="PRU00221"/>
    </source>
</evidence>
<dbReference type="CDD" id="cd00200">
    <property type="entry name" value="WD40"/>
    <property type="match status" value="1"/>
</dbReference>
<dbReference type="InterPro" id="IPR020472">
    <property type="entry name" value="WD40_PAC1"/>
</dbReference>
<dbReference type="PANTHER" id="PTHR19848">
    <property type="entry name" value="WD40 REPEAT PROTEIN"/>
    <property type="match status" value="1"/>
</dbReference>
<evidence type="ECO:0000256" key="4">
    <source>
        <dbReference type="PROSITE-ProRule" id="PRU00339"/>
    </source>
</evidence>
<dbReference type="PROSITE" id="PS50294">
    <property type="entry name" value="WD_REPEATS_REGION"/>
    <property type="match status" value="5"/>
</dbReference>
<keyword evidence="2" id="KW-0677">Repeat</keyword>
<dbReference type="InterPro" id="IPR015943">
    <property type="entry name" value="WD40/YVTN_repeat-like_dom_sf"/>
</dbReference>
<feature type="repeat" description="WD" evidence="3">
    <location>
        <begin position="335"/>
        <end position="376"/>
    </location>
</feature>
<feature type="compositionally biased region" description="Basic and acidic residues" evidence="5">
    <location>
        <begin position="125"/>
        <end position="143"/>
    </location>
</feature>
<dbReference type="PRINTS" id="PR00320">
    <property type="entry name" value="GPROTEINBRPT"/>
</dbReference>
<dbReference type="PROSITE" id="PS50076">
    <property type="entry name" value="DNAJ_2"/>
    <property type="match status" value="1"/>
</dbReference>
<dbReference type="Pfam" id="PF00226">
    <property type="entry name" value="DnaJ"/>
    <property type="match status" value="1"/>
</dbReference>
<feature type="repeat" description="WD" evidence="3">
    <location>
        <begin position="292"/>
        <end position="334"/>
    </location>
</feature>
<dbReference type="SUPFAM" id="SSF48452">
    <property type="entry name" value="TPR-like"/>
    <property type="match status" value="1"/>
</dbReference>
<dbReference type="PROSITE" id="PS50082">
    <property type="entry name" value="WD_REPEATS_2"/>
    <property type="match status" value="5"/>
</dbReference>
<dbReference type="PROSITE" id="PS00678">
    <property type="entry name" value="WD_REPEATS_1"/>
    <property type="match status" value="2"/>
</dbReference>
<evidence type="ECO:0000256" key="5">
    <source>
        <dbReference type="SAM" id="MobiDB-lite"/>
    </source>
</evidence>
<dbReference type="SMART" id="SM00271">
    <property type="entry name" value="DnaJ"/>
    <property type="match status" value="1"/>
</dbReference>
<dbReference type="SMART" id="SM00320">
    <property type="entry name" value="WD40"/>
    <property type="match status" value="7"/>
</dbReference>
<feature type="repeat" description="WD" evidence="3">
    <location>
        <begin position="386"/>
        <end position="419"/>
    </location>
</feature>
<dbReference type="PROSITE" id="PS50005">
    <property type="entry name" value="TPR"/>
    <property type="match status" value="1"/>
</dbReference>
<feature type="compositionally biased region" description="Low complexity" evidence="5">
    <location>
        <begin position="75"/>
        <end position="92"/>
    </location>
</feature>
<dbReference type="SMART" id="SM00028">
    <property type="entry name" value="TPR"/>
    <property type="match status" value="2"/>
</dbReference>
<keyword evidence="1 3" id="KW-0853">WD repeat</keyword>
<dbReference type="InterPro" id="IPR019734">
    <property type="entry name" value="TPR_rpt"/>
</dbReference>
<feature type="repeat" description="TPR" evidence="4">
    <location>
        <begin position="236"/>
        <end position="269"/>
    </location>
</feature>
<reference evidence="7" key="1">
    <citation type="submission" date="2020-10" db="EMBL/GenBank/DDBJ databases">
        <title>Unveiling of a novel bifunctional photoreceptor, Dualchrome1, isolated from a cosmopolitan green alga.</title>
        <authorList>
            <person name="Suzuki S."/>
            <person name="Kawachi M."/>
        </authorList>
    </citation>
    <scope>NUCLEOTIDE SEQUENCE</scope>
    <source>
        <strain evidence="7">NIES 2893</strain>
    </source>
</reference>
<dbReference type="InterPro" id="IPR001680">
    <property type="entry name" value="WD40_rpt"/>
</dbReference>
<proteinExistence type="predicted"/>
<dbReference type="SUPFAM" id="SSF50978">
    <property type="entry name" value="WD40 repeat-like"/>
    <property type="match status" value="1"/>
</dbReference>
<dbReference type="PANTHER" id="PTHR19848:SF8">
    <property type="entry name" value="F-BOX AND WD REPEAT DOMAIN CONTAINING 7"/>
    <property type="match status" value="1"/>
</dbReference>
<dbReference type="InterPro" id="IPR036869">
    <property type="entry name" value="J_dom_sf"/>
</dbReference>
<evidence type="ECO:0000313" key="7">
    <source>
        <dbReference type="EMBL" id="GHP07218.1"/>
    </source>
</evidence>
<keyword evidence="8" id="KW-1185">Reference proteome</keyword>
<dbReference type="Pfam" id="PF00400">
    <property type="entry name" value="WD40"/>
    <property type="match status" value="6"/>
</dbReference>
<dbReference type="EMBL" id="BNJQ01000015">
    <property type="protein sequence ID" value="GHP07218.1"/>
    <property type="molecule type" value="Genomic_DNA"/>
</dbReference>
<dbReference type="SUPFAM" id="SSF46565">
    <property type="entry name" value="Chaperone J-domain"/>
    <property type="match status" value="1"/>
</dbReference>
<dbReference type="CDD" id="cd06257">
    <property type="entry name" value="DnaJ"/>
    <property type="match status" value="1"/>
</dbReference>
<sequence length="687" mass="72892">MSASSRAQRVTKVSPYELLGVRHDISPIELRKRYLQLCRIVHPDKNKSSSASPDEPSLENEASLDSPSSLEPRESQSQSHRSADSSASSSAASSSSMGFIALLEAYAAINRDIDMRNNTAAVVRNKQDMQRKKDYDDGNERHLPPSARDAVNANANAHHAMAKPAAMAQELKEHANALFAKGDAVGAVRVYADAIAWDPGEPTLFANRCLALLQLGQFELAVADARRAVALRPRWAKAHHRLGQALARTGALTEAAGELRTALSLDPDFKPATVALQDVERRRGEAACRCTLRGHADAVYEVAYEPTSTRRLASASLDGTARVWDTASGTPVCVLVGHEDKVTGVAWRRGGEWLATASVDRTARVWHVRAQLPLASAATLRASAVLEGHKGRVTRALWTSDGEQICTSSTDKTARIWRVAVDGEGGGAKVALLHRLEGHKGLIPCLSISPDDRFVATASADGKCRVWTINDGQMAFELNAVPTNPDPEKQKSGNGAAVNLCAFLPQKNLLATCQIHAEQDSATVFVWDVDGKICPGRHVDGTLSSWRTLPLRAGGRVLSLASSLDSENDVLLSVGGSAGDMTTFDLSTAAAAWACKGAHEVPRVPGQAANHAVAAVEALAYSKGGEFLASGGVDGAVRVWDAEDGRVVCAFGGCGDKSGAVKTIAWDGDTCLASGGVDGVVRVYSIV</sequence>